<evidence type="ECO:0000313" key="3">
    <source>
        <dbReference type="EMBL" id="PZF83907.1"/>
    </source>
</evidence>
<organism evidence="3 4">
    <name type="scientific">Jiangella anatolica</name>
    <dbReference type="NCBI Taxonomy" id="2670374"/>
    <lineage>
        <taxon>Bacteria</taxon>
        <taxon>Bacillati</taxon>
        <taxon>Actinomycetota</taxon>
        <taxon>Actinomycetes</taxon>
        <taxon>Jiangellales</taxon>
        <taxon>Jiangellaceae</taxon>
        <taxon>Jiangella</taxon>
    </lineage>
</organism>
<dbReference type="AlphaFoldDB" id="A0A2W2C714"/>
<dbReference type="EMBL" id="POTW01000020">
    <property type="protein sequence ID" value="PZF83907.1"/>
    <property type="molecule type" value="Genomic_DNA"/>
</dbReference>
<keyword evidence="4" id="KW-1185">Reference proteome</keyword>
<name>A0A2W2C714_9ACTN</name>
<evidence type="ECO:0000259" key="2">
    <source>
        <dbReference type="Pfam" id="PF03713"/>
    </source>
</evidence>
<reference evidence="3 4" key="1">
    <citation type="submission" date="2018-01" db="EMBL/GenBank/DDBJ databases">
        <title>Draft genome sequence of Jiangella sp. GTF31.</title>
        <authorList>
            <person name="Sahin N."/>
            <person name="Ay H."/>
            <person name="Saygin H."/>
        </authorList>
    </citation>
    <scope>NUCLEOTIDE SEQUENCE [LARGE SCALE GENOMIC DNA]</scope>
    <source>
        <strain evidence="3 4">GTF31</strain>
    </source>
</reference>
<feature type="domain" description="DUF305" evidence="2">
    <location>
        <begin position="51"/>
        <end position="204"/>
    </location>
</feature>
<dbReference type="Proteomes" id="UP000248764">
    <property type="component" value="Unassembled WGS sequence"/>
</dbReference>
<dbReference type="InterPro" id="IPR012347">
    <property type="entry name" value="Ferritin-like"/>
</dbReference>
<evidence type="ECO:0000256" key="1">
    <source>
        <dbReference type="SAM" id="SignalP"/>
    </source>
</evidence>
<feature type="signal peptide" evidence="1">
    <location>
        <begin position="1"/>
        <end position="21"/>
    </location>
</feature>
<evidence type="ECO:0000313" key="4">
    <source>
        <dbReference type="Proteomes" id="UP000248764"/>
    </source>
</evidence>
<dbReference type="RefSeq" id="WP_111254636.1">
    <property type="nucleotide sequence ID" value="NZ_POTW01000020.1"/>
</dbReference>
<comment type="caution">
    <text evidence="3">The sequence shown here is derived from an EMBL/GenBank/DDBJ whole genome shotgun (WGS) entry which is preliminary data.</text>
</comment>
<feature type="chain" id="PRO_5038786270" evidence="1">
    <location>
        <begin position="22"/>
        <end position="207"/>
    </location>
</feature>
<gene>
    <name evidence="3" type="ORF">C1I92_10605</name>
</gene>
<dbReference type="Pfam" id="PF03713">
    <property type="entry name" value="DUF305"/>
    <property type="match status" value="1"/>
</dbReference>
<accession>A0A2W2C714</accession>
<dbReference type="Gene3D" id="1.20.1260.10">
    <property type="match status" value="1"/>
</dbReference>
<protein>
    <submittedName>
        <fullName evidence="3">DUF305 domain-containing protein</fullName>
    </submittedName>
</protein>
<proteinExistence type="predicted"/>
<dbReference type="PANTHER" id="PTHR36933">
    <property type="entry name" value="SLL0788 PROTEIN"/>
    <property type="match status" value="1"/>
</dbReference>
<dbReference type="PANTHER" id="PTHR36933:SF1">
    <property type="entry name" value="SLL0788 PROTEIN"/>
    <property type="match status" value="1"/>
</dbReference>
<sequence length="207" mass="20843">MHRKRFTLPIVAIALAGAVLAGCGSDSGDDTGGGTVAPGDSATTASSNAADVEFAQAMIVHHTQAVEMARMVPANGVSAELTELAAAVEAAQQPEIDQLTAMLDRWGADAAPTGGGGGGHAGHGGGDTAGMEGMMSAEDMDALAAATGAEFERLWLTMMIEHHEGAIAMAGTELADGADAEAQALAQTIVDAQQAEITRMEELLQAS</sequence>
<keyword evidence="1" id="KW-0732">Signal</keyword>
<dbReference type="InterPro" id="IPR005183">
    <property type="entry name" value="DUF305_CopM-like"/>
</dbReference>
<dbReference type="PROSITE" id="PS51257">
    <property type="entry name" value="PROKAR_LIPOPROTEIN"/>
    <property type="match status" value="1"/>
</dbReference>